<feature type="region of interest" description="Disordered" evidence="4">
    <location>
        <begin position="1189"/>
        <end position="1290"/>
    </location>
</feature>
<dbReference type="FunFam" id="3.10.20.370:FF:000001">
    <property type="entry name" value="Retrovirus-related Pol polyprotein from transposon 17.6-like protein"/>
    <property type="match status" value="1"/>
</dbReference>
<dbReference type="InterPro" id="IPR043502">
    <property type="entry name" value="DNA/RNA_pol_sf"/>
</dbReference>
<dbReference type="InterPro" id="IPR012337">
    <property type="entry name" value="RNaseH-like_sf"/>
</dbReference>
<dbReference type="InterPro" id="IPR041577">
    <property type="entry name" value="RT_RNaseH_2"/>
</dbReference>
<sequence length="1290" mass="144214">MPRRVFSMPCYRIVILNRFFEIPPRSTRLKVLMDGPNSTRISVYQGSLEQFDVQSGSEGWEQWTERLEIFADANKVPEADRRMLLLNHCGPEAYRLMREAVAPDKPSTKSFNDLVQAVKDKFDPIPGVTALLGETVLAQSKLLDTQAATALEPTLHGTGVGDVTLKGTPRTPADSRTCSAIVAARKDMPGKHAAATCPVGPSNRQSGCQGIPGILPVKEEFTLSIKRRLGERSRAQNRTGTSQRIWLESPTVTLTALVNGVNIEFEVDSGSALTLISEKTFCKLWKGRLPELRKSKLEVKTWSREPVTVLGSFQADVQCRQTKCTLELYVTRNGGRPLLGRSWFRPLNISLRLPTHQVSCSLLNPITPGGGGWRQIIANYAQVFQRGLGRYTGPPIHIELIPGAKPRFLKCRPVPFALMDRVKNEIERLDERGSLEPVRWSDWASPIVTVLKKGGEVRICGDYSATVNLVTRKDVYPIPSVAEMMTVLAWGAWFSKPDLAEAYQQLTLDEESADVLTLNTPKGLRRMKRLPFGVDVAPGIFQRLMETLLQGIPGVKPYLDDILITGKSELEHNQRLDQVLRVLAHNGLRLNKEKCCFAANEMEFLGFRVTKHGVHPTEEKLKAIKLAPPAKDVKQLQQAFLGMLNFYSVFLPKKATVLEPLHRLLDAPSRVHWRGRAKEQAAFESAKELLTENAVLAHFDGSKPLVLACDASDYGLGAVLSQVENNEEKVVAFASRTLSKAERKYGQIDKEALALVFGLLATKKPTPTVMSARMLRWRLFLTAYDVNLVYRSGKSMGNADGLSRLPVPTSEVGGDSSGEKFAEAPLFVDVLMMGTESEDDIGEVKLLDANTVAKLTRKDPVLSRVLHWVLRGWPSVAQGDQFTQFVKRREELRQPVAVYCGGRGLSFLGSFNGLRVVARDSEIEQWVTNCNGCQQHKDSPPTAPPRIWNWSPRPWSRIHIDFIPRFQGKMYLLVVDSHSKWLEVEPMSSTDSRQVIYCLARLFATHGLPDVLVSDNGASFDSKHFRTFCSANKIKFLKIAPYHPASNGQVEKLVHTTKQALRAMAPDKLGIALSRVLLNYRLTPHSATAFSPAEILLRRRPKSLLDNLHPDLWTSAVKAQEEDATNLAGRDNQKARSFKVGDRVWARDFQAHSTAKWTAGVIQEVISPRSYWVELPQLDLRWRRSIDHLRSRGDGGPTEDADGERRTVVKVPRPEAVSMDIPGKEPESHEPCMNPHEEKESEAPCLIPTELASPEATTASPREVMEQEPALQERPARNRRPPRYLEDYVV</sequence>
<dbReference type="Pfam" id="PF00665">
    <property type="entry name" value="rve"/>
    <property type="match status" value="1"/>
</dbReference>
<dbReference type="PANTHER" id="PTHR37984:SF12">
    <property type="entry name" value="RIBONUCLEASE H"/>
    <property type="match status" value="1"/>
</dbReference>
<dbReference type="Pfam" id="PF00078">
    <property type="entry name" value="RVT_1"/>
    <property type="match status" value="1"/>
</dbReference>
<evidence type="ECO:0000256" key="4">
    <source>
        <dbReference type="SAM" id="MobiDB-lite"/>
    </source>
</evidence>
<reference evidence="7" key="1">
    <citation type="journal article" date="2014" name="Nat. Genet.">
        <title>Genome and transcriptome of the porcine whipworm Trichuris suis.</title>
        <authorList>
            <person name="Jex A.R."/>
            <person name="Nejsum P."/>
            <person name="Schwarz E.M."/>
            <person name="Hu L."/>
            <person name="Young N.D."/>
            <person name="Hall R.S."/>
            <person name="Korhonen P.K."/>
            <person name="Liao S."/>
            <person name="Thamsborg S."/>
            <person name="Xia J."/>
            <person name="Xu P."/>
            <person name="Wang S."/>
            <person name="Scheerlinck J.P."/>
            <person name="Hofmann A."/>
            <person name="Sternberg P.W."/>
            <person name="Wang J."/>
            <person name="Gasser R.B."/>
        </authorList>
    </citation>
    <scope>NUCLEOTIDE SEQUENCE [LARGE SCALE GENOMIC DNA]</scope>
    <source>
        <strain evidence="7">DCEP-RM93F</strain>
    </source>
</reference>
<accession>A0A085MS61</accession>
<evidence type="ECO:0000313" key="7">
    <source>
        <dbReference type="EMBL" id="KFD60057.1"/>
    </source>
</evidence>
<keyword evidence="3" id="KW-0695">RNA-directed DNA polymerase</keyword>
<dbReference type="InterPro" id="IPR036397">
    <property type="entry name" value="RNaseH_sf"/>
</dbReference>
<dbReference type="GO" id="GO:0003964">
    <property type="term" value="F:RNA-directed DNA polymerase activity"/>
    <property type="evidence" value="ECO:0007669"/>
    <property type="project" value="UniProtKB-KW"/>
</dbReference>
<name>A0A085MS61_9BILA</name>
<dbReference type="Gene3D" id="2.40.70.10">
    <property type="entry name" value="Acid Proteases"/>
    <property type="match status" value="1"/>
</dbReference>
<evidence type="ECO:0000256" key="2">
    <source>
        <dbReference type="ARBA" id="ARBA00022759"/>
    </source>
</evidence>
<keyword evidence="3" id="KW-0548">Nucleotidyltransferase</keyword>
<dbReference type="Proteomes" id="UP000030758">
    <property type="component" value="Unassembled WGS sequence"/>
</dbReference>
<dbReference type="SUPFAM" id="SSF53098">
    <property type="entry name" value="Ribonuclease H-like"/>
    <property type="match status" value="1"/>
</dbReference>
<gene>
    <name evidence="7" type="ORF">M514_27753</name>
</gene>
<dbReference type="Gene3D" id="3.10.10.10">
    <property type="entry name" value="HIV Type 1 Reverse Transcriptase, subunit A, domain 1"/>
    <property type="match status" value="1"/>
</dbReference>
<dbReference type="SUPFAM" id="SSF56672">
    <property type="entry name" value="DNA/RNA polymerases"/>
    <property type="match status" value="1"/>
</dbReference>
<proteinExistence type="predicted"/>
<evidence type="ECO:0000259" key="5">
    <source>
        <dbReference type="PROSITE" id="PS50878"/>
    </source>
</evidence>
<evidence type="ECO:0000256" key="3">
    <source>
        <dbReference type="ARBA" id="ARBA00022918"/>
    </source>
</evidence>
<dbReference type="PROSITE" id="PS50878">
    <property type="entry name" value="RT_POL"/>
    <property type="match status" value="1"/>
</dbReference>
<feature type="domain" description="Reverse transcriptase" evidence="5">
    <location>
        <begin position="431"/>
        <end position="609"/>
    </location>
</feature>
<feature type="compositionally biased region" description="Basic and acidic residues" evidence="4">
    <location>
        <begin position="1222"/>
        <end position="1242"/>
    </location>
</feature>
<dbReference type="GO" id="GO:0015074">
    <property type="term" value="P:DNA integration"/>
    <property type="evidence" value="ECO:0007669"/>
    <property type="project" value="InterPro"/>
</dbReference>
<keyword evidence="2" id="KW-0378">Hydrolase</keyword>
<dbReference type="FunFam" id="3.30.420.10:FF:000063">
    <property type="entry name" value="Retrovirus-related Pol polyprotein from transposon 297-like Protein"/>
    <property type="match status" value="1"/>
</dbReference>
<dbReference type="InterPro" id="IPR021109">
    <property type="entry name" value="Peptidase_aspartic_dom_sf"/>
</dbReference>
<dbReference type="Gene3D" id="3.30.420.10">
    <property type="entry name" value="Ribonuclease H-like superfamily/Ribonuclease H"/>
    <property type="match status" value="1"/>
</dbReference>
<dbReference type="PANTHER" id="PTHR37984">
    <property type="entry name" value="PROTEIN CBG26694"/>
    <property type="match status" value="1"/>
</dbReference>
<dbReference type="SUPFAM" id="SSF50630">
    <property type="entry name" value="Acid proteases"/>
    <property type="match status" value="1"/>
</dbReference>
<evidence type="ECO:0008006" key="8">
    <source>
        <dbReference type="Google" id="ProtNLM"/>
    </source>
</evidence>
<keyword evidence="3" id="KW-0808">Transferase</keyword>
<dbReference type="GO" id="GO:0003676">
    <property type="term" value="F:nucleic acid binding"/>
    <property type="evidence" value="ECO:0007669"/>
    <property type="project" value="InterPro"/>
</dbReference>
<dbReference type="Pfam" id="PF17919">
    <property type="entry name" value="RT_RNaseH_2"/>
    <property type="match status" value="1"/>
</dbReference>
<dbReference type="GO" id="GO:0042575">
    <property type="term" value="C:DNA polymerase complex"/>
    <property type="evidence" value="ECO:0007669"/>
    <property type="project" value="UniProtKB-ARBA"/>
</dbReference>
<dbReference type="InterPro" id="IPR043128">
    <property type="entry name" value="Rev_trsase/Diguanyl_cyclase"/>
</dbReference>
<dbReference type="InterPro" id="IPR001584">
    <property type="entry name" value="Integrase_cat-core"/>
</dbReference>
<keyword evidence="2" id="KW-0255">Endonuclease</keyword>
<dbReference type="EMBL" id="KL367698">
    <property type="protein sequence ID" value="KFD60057.1"/>
    <property type="molecule type" value="Genomic_DNA"/>
</dbReference>
<keyword evidence="1" id="KW-0540">Nuclease</keyword>
<organism evidence="7">
    <name type="scientific">Trichuris suis</name>
    <name type="common">pig whipworm</name>
    <dbReference type="NCBI Taxonomy" id="68888"/>
    <lineage>
        <taxon>Eukaryota</taxon>
        <taxon>Metazoa</taxon>
        <taxon>Ecdysozoa</taxon>
        <taxon>Nematoda</taxon>
        <taxon>Enoplea</taxon>
        <taxon>Dorylaimia</taxon>
        <taxon>Trichinellida</taxon>
        <taxon>Trichuridae</taxon>
        <taxon>Trichuris</taxon>
    </lineage>
</organism>
<dbReference type="GO" id="GO:0004519">
    <property type="term" value="F:endonuclease activity"/>
    <property type="evidence" value="ECO:0007669"/>
    <property type="project" value="UniProtKB-KW"/>
</dbReference>
<protein>
    <recommendedName>
        <fullName evidence="8">Endonuclease</fullName>
    </recommendedName>
</protein>
<dbReference type="CDD" id="cd01647">
    <property type="entry name" value="RT_LTR"/>
    <property type="match status" value="1"/>
</dbReference>
<dbReference type="PROSITE" id="PS50994">
    <property type="entry name" value="INTEGRASE"/>
    <property type="match status" value="1"/>
</dbReference>
<dbReference type="CDD" id="cd09274">
    <property type="entry name" value="RNase_HI_RT_Ty3"/>
    <property type="match status" value="1"/>
</dbReference>
<evidence type="ECO:0000259" key="6">
    <source>
        <dbReference type="PROSITE" id="PS50994"/>
    </source>
</evidence>
<dbReference type="InterPro" id="IPR050951">
    <property type="entry name" value="Retrovirus_Pol_polyprotein"/>
</dbReference>
<feature type="domain" description="Integrase catalytic" evidence="6">
    <location>
        <begin position="950"/>
        <end position="1100"/>
    </location>
</feature>
<dbReference type="InterPro" id="IPR000477">
    <property type="entry name" value="RT_dom"/>
</dbReference>
<evidence type="ECO:0000256" key="1">
    <source>
        <dbReference type="ARBA" id="ARBA00022722"/>
    </source>
</evidence>
<dbReference type="Gene3D" id="3.30.70.270">
    <property type="match status" value="2"/>
</dbReference>